<keyword evidence="3" id="KW-0813">Transport</keyword>
<dbReference type="SMART" id="SM00382">
    <property type="entry name" value="AAA"/>
    <property type="match status" value="2"/>
</dbReference>
<keyword evidence="4" id="KW-1003">Cell membrane</keyword>
<sequence length="536" mass="57573">MSLLDISDLRVSYRGAAGKTLAVSNVNLTVDPGEVVAVVGESGSGKSTTADAVAGLLPRGGRIEHGRIEFRGADLSRLDHTALRRIRGRHIGLIPQDPALSLNPVSRIGPQVAEVLTIHRIARGAAARHQAIELLTAAGLPDADVRARQYPHQLSGGMRQRVLIAMALAGGPALVIADEPTSALDVTVQQQVLDQLHHLVSAAGTAVLLITHDLAVAADRADRIVVMSAGQVVESGPAGQILREPTHEYTRRLLADVPSLTLRATPPRPDAVAGDVVLRLEDVGKDFGSARGFGPSRRLTAVAGVSFAIDRGQTFGLVGESGSGKSTVARIAASYEAATSGVVTFRGQDIARLGRREARMQRRRLQLIHQSPSAALDPRFTVGRCIEEPLRAFGVADRRVRRRRTCELLDQVALPGVVLERRPGELSGGQRQRVAIARALAVEPELLICDEPLSALDVSIQAQILRLLARLQRELELTYLFISHDLAVVRQICDHVAVMKRGRIVESGPTERVFAHPEHPYTKALLDAVPGRHTPS</sequence>
<dbReference type="PANTHER" id="PTHR43297">
    <property type="entry name" value="OLIGOPEPTIDE TRANSPORT ATP-BINDING PROTEIN APPD"/>
    <property type="match status" value="1"/>
</dbReference>
<evidence type="ECO:0000256" key="4">
    <source>
        <dbReference type="ARBA" id="ARBA00022475"/>
    </source>
</evidence>
<keyword evidence="5" id="KW-0547">Nucleotide-binding</keyword>
<organism evidence="9 10">
    <name type="scientific">Kribbella kalugense</name>
    <dbReference type="NCBI Taxonomy" id="2512221"/>
    <lineage>
        <taxon>Bacteria</taxon>
        <taxon>Bacillati</taxon>
        <taxon>Actinomycetota</taxon>
        <taxon>Actinomycetes</taxon>
        <taxon>Propionibacteriales</taxon>
        <taxon>Kribbellaceae</taxon>
        <taxon>Kribbella</taxon>
    </lineage>
</organism>
<evidence type="ECO:0000313" key="9">
    <source>
        <dbReference type="EMBL" id="TDW24184.1"/>
    </source>
</evidence>
<dbReference type="AlphaFoldDB" id="A0A4V3G8T6"/>
<dbReference type="GO" id="GO:0005524">
    <property type="term" value="F:ATP binding"/>
    <property type="evidence" value="ECO:0007669"/>
    <property type="project" value="UniProtKB-KW"/>
</dbReference>
<evidence type="ECO:0000256" key="1">
    <source>
        <dbReference type="ARBA" id="ARBA00004202"/>
    </source>
</evidence>
<evidence type="ECO:0000256" key="2">
    <source>
        <dbReference type="ARBA" id="ARBA00005417"/>
    </source>
</evidence>
<dbReference type="OrthoDB" id="5357528at2"/>
<comment type="similarity">
    <text evidence="2">Belongs to the ABC transporter superfamily.</text>
</comment>
<evidence type="ECO:0000256" key="5">
    <source>
        <dbReference type="ARBA" id="ARBA00022741"/>
    </source>
</evidence>
<dbReference type="CDD" id="cd03257">
    <property type="entry name" value="ABC_NikE_OppD_transporters"/>
    <property type="match status" value="2"/>
</dbReference>
<dbReference type="PROSITE" id="PS50893">
    <property type="entry name" value="ABC_TRANSPORTER_2"/>
    <property type="match status" value="2"/>
</dbReference>
<protein>
    <submittedName>
        <fullName evidence="9">Peptide/nickel transport system ATP-binding protein</fullName>
    </submittedName>
</protein>
<accession>A0A4V3G8T6</accession>
<dbReference type="GO" id="GO:0005886">
    <property type="term" value="C:plasma membrane"/>
    <property type="evidence" value="ECO:0007669"/>
    <property type="project" value="UniProtKB-SubCell"/>
</dbReference>
<evidence type="ECO:0000256" key="3">
    <source>
        <dbReference type="ARBA" id="ARBA00022448"/>
    </source>
</evidence>
<dbReference type="NCBIfam" id="NF007739">
    <property type="entry name" value="PRK10419.1"/>
    <property type="match status" value="2"/>
</dbReference>
<comment type="subcellular location">
    <subcellularLocation>
        <location evidence="1">Cell membrane</location>
        <topology evidence="1">Peripheral membrane protein</topology>
    </subcellularLocation>
</comment>
<dbReference type="FunFam" id="3.40.50.300:FF:000016">
    <property type="entry name" value="Oligopeptide ABC transporter ATP-binding component"/>
    <property type="match status" value="1"/>
</dbReference>
<dbReference type="GO" id="GO:0015833">
    <property type="term" value="P:peptide transport"/>
    <property type="evidence" value="ECO:0007669"/>
    <property type="project" value="InterPro"/>
</dbReference>
<dbReference type="InterPro" id="IPR050388">
    <property type="entry name" value="ABC_Ni/Peptide_Import"/>
</dbReference>
<dbReference type="EMBL" id="SODF01000001">
    <property type="protein sequence ID" value="TDW24184.1"/>
    <property type="molecule type" value="Genomic_DNA"/>
</dbReference>
<dbReference type="PROSITE" id="PS00211">
    <property type="entry name" value="ABC_TRANSPORTER_1"/>
    <property type="match status" value="2"/>
</dbReference>
<keyword evidence="7" id="KW-0472">Membrane</keyword>
<dbReference type="InterPro" id="IPR003593">
    <property type="entry name" value="AAA+_ATPase"/>
</dbReference>
<dbReference type="Proteomes" id="UP000295447">
    <property type="component" value="Unassembled WGS sequence"/>
</dbReference>
<dbReference type="InterPro" id="IPR013563">
    <property type="entry name" value="Oligopep_ABC_C"/>
</dbReference>
<gene>
    <name evidence="9" type="ORF">EV650_3052</name>
</gene>
<comment type="caution">
    <text evidence="9">The sequence shown here is derived from an EMBL/GenBank/DDBJ whole genome shotgun (WGS) entry which is preliminary data.</text>
</comment>
<evidence type="ECO:0000313" key="10">
    <source>
        <dbReference type="Proteomes" id="UP000295447"/>
    </source>
</evidence>
<dbReference type="GO" id="GO:0016887">
    <property type="term" value="F:ATP hydrolysis activity"/>
    <property type="evidence" value="ECO:0007669"/>
    <property type="project" value="InterPro"/>
</dbReference>
<dbReference type="InterPro" id="IPR017871">
    <property type="entry name" value="ABC_transporter-like_CS"/>
</dbReference>
<proteinExistence type="inferred from homology"/>
<dbReference type="SUPFAM" id="SSF52540">
    <property type="entry name" value="P-loop containing nucleoside triphosphate hydrolases"/>
    <property type="match status" value="2"/>
</dbReference>
<dbReference type="NCBIfam" id="NF008453">
    <property type="entry name" value="PRK11308.1"/>
    <property type="match status" value="2"/>
</dbReference>
<dbReference type="Pfam" id="PF00005">
    <property type="entry name" value="ABC_tran"/>
    <property type="match status" value="2"/>
</dbReference>
<evidence type="ECO:0000259" key="8">
    <source>
        <dbReference type="PROSITE" id="PS50893"/>
    </source>
</evidence>
<reference evidence="9 10" key="1">
    <citation type="submission" date="2019-03" db="EMBL/GenBank/DDBJ databases">
        <title>Genomic Encyclopedia of Type Strains, Phase III (KMG-III): the genomes of soil and plant-associated and newly described type strains.</title>
        <authorList>
            <person name="Whitman W."/>
        </authorList>
    </citation>
    <scope>NUCLEOTIDE SEQUENCE [LARGE SCALE GENOMIC DNA]</scope>
    <source>
        <strain evidence="9 10">VKM Ac-2570</strain>
    </source>
</reference>
<keyword evidence="6 9" id="KW-0067">ATP-binding</keyword>
<feature type="domain" description="ABC transporter" evidence="8">
    <location>
        <begin position="4"/>
        <end position="254"/>
    </location>
</feature>
<dbReference type="RefSeq" id="WP_134119382.1">
    <property type="nucleotide sequence ID" value="NZ_SODF01000001.1"/>
</dbReference>
<name>A0A4V3G8T6_9ACTN</name>
<dbReference type="InterPro" id="IPR027417">
    <property type="entry name" value="P-loop_NTPase"/>
</dbReference>
<dbReference type="Gene3D" id="3.40.50.300">
    <property type="entry name" value="P-loop containing nucleotide triphosphate hydrolases"/>
    <property type="match status" value="2"/>
</dbReference>
<dbReference type="InterPro" id="IPR003439">
    <property type="entry name" value="ABC_transporter-like_ATP-bd"/>
</dbReference>
<keyword evidence="10" id="KW-1185">Reference proteome</keyword>
<dbReference type="PANTHER" id="PTHR43297:SF2">
    <property type="entry name" value="DIPEPTIDE TRANSPORT ATP-BINDING PROTEIN DPPD"/>
    <property type="match status" value="1"/>
</dbReference>
<feature type="domain" description="ABC transporter" evidence="8">
    <location>
        <begin position="278"/>
        <end position="526"/>
    </location>
</feature>
<evidence type="ECO:0000256" key="7">
    <source>
        <dbReference type="ARBA" id="ARBA00023136"/>
    </source>
</evidence>
<evidence type="ECO:0000256" key="6">
    <source>
        <dbReference type="ARBA" id="ARBA00022840"/>
    </source>
</evidence>
<dbReference type="Pfam" id="PF08352">
    <property type="entry name" value="oligo_HPY"/>
    <property type="match status" value="2"/>
</dbReference>